<evidence type="ECO:0000256" key="1">
    <source>
        <dbReference type="ARBA" id="ARBA00004123"/>
    </source>
</evidence>
<keyword evidence="2" id="KW-0694">RNA-binding</keyword>
<evidence type="ECO:0000256" key="2">
    <source>
        <dbReference type="ARBA" id="ARBA00022884"/>
    </source>
</evidence>
<dbReference type="Proteomes" id="UP001234787">
    <property type="component" value="Unassembled WGS sequence"/>
</dbReference>
<dbReference type="InterPro" id="IPR000467">
    <property type="entry name" value="G_patch_dom"/>
</dbReference>
<dbReference type="Gene3D" id="3.30.160.60">
    <property type="entry name" value="Classic Zinc Finger"/>
    <property type="match status" value="1"/>
</dbReference>
<proteinExistence type="predicted"/>
<evidence type="ECO:0000313" key="6">
    <source>
        <dbReference type="Proteomes" id="UP001234787"/>
    </source>
</evidence>
<dbReference type="EMBL" id="BSEH01000901">
    <property type="protein sequence ID" value="GLJ59402.1"/>
    <property type="molecule type" value="Genomic_DNA"/>
</dbReference>
<dbReference type="PANTHER" id="PTHR13948:SF3">
    <property type="entry name" value="FI21118P1"/>
    <property type="match status" value="1"/>
</dbReference>
<dbReference type="PANTHER" id="PTHR13948">
    <property type="entry name" value="RNA-BINDING PROTEIN"/>
    <property type="match status" value="1"/>
</dbReference>
<dbReference type="GO" id="GO:0005634">
    <property type="term" value="C:nucleus"/>
    <property type="evidence" value="ECO:0007669"/>
    <property type="project" value="UniProtKB-SubCell"/>
</dbReference>
<dbReference type="InterPro" id="IPR036236">
    <property type="entry name" value="Znf_C2H2_sf"/>
</dbReference>
<gene>
    <name evidence="5" type="ORF">SUGI_1507260</name>
</gene>
<accession>A0AAD3NUL2</accession>
<dbReference type="GO" id="GO:0000398">
    <property type="term" value="P:mRNA splicing, via spliceosome"/>
    <property type="evidence" value="ECO:0007669"/>
    <property type="project" value="TreeGrafter"/>
</dbReference>
<dbReference type="SMART" id="SM00443">
    <property type="entry name" value="G_patch"/>
    <property type="match status" value="1"/>
</dbReference>
<reference evidence="5" key="1">
    <citation type="submission" date="2022-12" db="EMBL/GenBank/DDBJ databases">
        <title>Chromosome-Level Genome Assembly of Japanese Cedar (Cryptomeriajaponica D. Don).</title>
        <authorList>
            <person name="Fujino T."/>
            <person name="Yamaguchi K."/>
            <person name="Yokoyama T."/>
            <person name="Hamanaka T."/>
            <person name="Harazono Y."/>
            <person name="Kamada H."/>
            <person name="Kobayashi W."/>
            <person name="Ujino-Ihara T."/>
            <person name="Uchiyama K."/>
            <person name="Matsumoto A."/>
            <person name="Izuno A."/>
            <person name="Tsumura Y."/>
            <person name="Toyoda A."/>
            <person name="Shigenobu S."/>
            <person name="Moriguchi Y."/>
            <person name="Ueno S."/>
            <person name="Kasahara M."/>
        </authorList>
    </citation>
    <scope>NUCLEOTIDE SEQUENCE</scope>
</reference>
<evidence type="ECO:0000259" key="4">
    <source>
        <dbReference type="PROSITE" id="PS50174"/>
    </source>
</evidence>
<keyword evidence="6" id="KW-1185">Reference proteome</keyword>
<name>A0AAD3NUL2_CRYJA</name>
<dbReference type="GO" id="GO:0003723">
    <property type="term" value="F:RNA binding"/>
    <property type="evidence" value="ECO:0007669"/>
    <property type="project" value="UniProtKB-KW"/>
</dbReference>
<dbReference type="SUPFAM" id="SSF57667">
    <property type="entry name" value="beta-beta-alpha zinc fingers"/>
    <property type="match status" value="1"/>
</dbReference>
<evidence type="ECO:0000256" key="3">
    <source>
        <dbReference type="ARBA" id="ARBA00023242"/>
    </source>
</evidence>
<comment type="subcellular location">
    <subcellularLocation>
        <location evidence="1">Nucleus</location>
    </subcellularLocation>
</comment>
<organism evidence="5 6">
    <name type="scientific">Cryptomeria japonica</name>
    <name type="common">Japanese cedar</name>
    <name type="synonym">Cupressus japonica</name>
    <dbReference type="NCBI Taxonomy" id="3369"/>
    <lineage>
        <taxon>Eukaryota</taxon>
        <taxon>Viridiplantae</taxon>
        <taxon>Streptophyta</taxon>
        <taxon>Embryophyta</taxon>
        <taxon>Tracheophyta</taxon>
        <taxon>Spermatophyta</taxon>
        <taxon>Pinopsida</taxon>
        <taxon>Pinidae</taxon>
        <taxon>Conifers II</taxon>
        <taxon>Cupressales</taxon>
        <taxon>Cupressaceae</taxon>
        <taxon>Cryptomeria</taxon>
    </lineage>
</organism>
<dbReference type="Pfam" id="PF01585">
    <property type="entry name" value="G-patch"/>
    <property type="match status" value="1"/>
</dbReference>
<dbReference type="PROSITE" id="PS50174">
    <property type="entry name" value="G_PATCH"/>
    <property type="match status" value="1"/>
</dbReference>
<feature type="domain" description="G-patch" evidence="4">
    <location>
        <begin position="131"/>
        <end position="177"/>
    </location>
</feature>
<sequence>MTKVGEPSSGGFSLKLILQKHEEQLMDFDQNICLLCKRRFKTGDQIKRHRSLSKLHTSRLKRLRQRLFSEDQLDRIERKEREALYRDRAKERRLKYGQTDRVTTIDSIYSGSNEKSLINPTPKLESEPIGRANKGAALMTKMGWREGIGLGRCNEGITDIIKLDSQVGTSGLGSKVHKVDPNLSYKDAVKKIMYERYYELSSDEEKN</sequence>
<evidence type="ECO:0000313" key="5">
    <source>
        <dbReference type="EMBL" id="GLJ59402.1"/>
    </source>
</evidence>
<comment type="caution">
    <text evidence="5">The sequence shown here is derived from an EMBL/GenBank/DDBJ whole genome shotgun (WGS) entry which is preliminary data.</text>
</comment>
<keyword evidence="3" id="KW-0539">Nucleus</keyword>
<dbReference type="AlphaFoldDB" id="A0AAD3NUL2"/>
<protein>
    <recommendedName>
        <fullName evidence="4">G-patch domain-containing protein</fullName>
    </recommendedName>
</protein>